<evidence type="ECO:0000313" key="5">
    <source>
        <dbReference type="EMBL" id="PHT65015.1"/>
    </source>
</evidence>
<protein>
    <submittedName>
        <fullName evidence="5">Uncharacterized protein</fullName>
    </submittedName>
</protein>
<keyword evidence="2" id="KW-0812">Transmembrane</keyword>
<dbReference type="InterPro" id="IPR024632">
    <property type="entry name" value="PLipase_D_C"/>
</dbReference>
<name>A0A2G2Y5I8_CAPAN</name>
<dbReference type="GO" id="GO:0016597">
    <property type="term" value="F:amino acid binding"/>
    <property type="evidence" value="ECO:0007669"/>
    <property type="project" value="InterPro"/>
</dbReference>
<proteinExistence type="predicted"/>
<comment type="caution">
    <text evidence="5">The sequence shown here is derived from an EMBL/GenBank/DDBJ whole genome shotgun (WGS) entry which is preliminary data.</text>
</comment>
<dbReference type="InterPro" id="IPR036901">
    <property type="entry name" value="Asp/Orn_carbamoylTrfase_sf"/>
</dbReference>
<reference evidence="5 6" key="1">
    <citation type="journal article" date="2014" name="Nat. Genet.">
        <title>Genome sequence of the hot pepper provides insights into the evolution of pungency in Capsicum species.</title>
        <authorList>
            <person name="Kim S."/>
            <person name="Park M."/>
            <person name="Yeom S.I."/>
            <person name="Kim Y.M."/>
            <person name="Lee J.M."/>
            <person name="Lee H.A."/>
            <person name="Seo E."/>
            <person name="Choi J."/>
            <person name="Cheong K."/>
            <person name="Kim K.T."/>
            <person name="Jung K."/>
            <person name="Lee G.W."/>
            <person name="Oh S.K."/>
            <person name="Bae C."/>
            <person name="Kim S.B."/>
            <person name="Lee H.Y."/>
            <person name="Kim S.Y."/>
            <person name="Kim M.S."/>
            <person name="Kang B.C."/>
            <person name="Jo Y.D."/>
            <person name="Yang H.B."/>
            <person name="Jeong H.J."/>
            <person name="Kang W.H."/>
            <person name="Kwon J.K."/>
            <person name="Shin C."/>
            <person name="Lim J.Y."/>
            <person name="Park J.H."/>
            <person name="Huh J.H."/>
            <person name="Kim J.S."/>
            <person name="Kim B.D."/>
            <person name="Cohen O."/>
            <person name="Paran I."/>
            <person name="Suh M.C."/>
            <person name="Lee S.B."/>
            <person name="Kim Y.K."/>
            <person name="Shin Y."/>
            <person name="Noh S.J."/>
            <person name="Park J."/>
            <person name="Seo Y.S."/>
            <person name="Kwon S.Y."/>
            <person name="Kim H.A."/>
            <person name="Park J.M."/>
            <person name="Kim H.J."/>
            <person name="Choi S.B."/>
            <person name="Bosland P.W."/>
            <person name="Reeves G."/>
            <person name="Jo S.H."/>
            <person name="Lee B.W."/>
            <person name="Cho H.T."/>
            <person name="Choi H.S."/>
            <person name="Lee M.S."/>
            <person name="Yu Y."/>
            <person name="Do Choi Y."/>
            <person name="Park B.S."/>
            <person name="van Deynze A."/>
            <person name="Ashrafi H."/>
            <person name="Hill T."/>
            <person name="Kim W.T."/>
            <person name="Pai H.S."/>
            <person name="Ahn H.K."/>
            <person name="Yeam I."/>
            <person name="Giovannoni J.J."/>
            <person name="Rose J.K."/>
            <person name="Sorensen I."/>
            <person name="Lee S.J."/>
            <person name="Kim R.W."/>
            <person name="Choi I.Y."/>
            <person name="Choi B.S."/>
            <person name="Lim J.S."/>
            <person name="Lee Y.H."/>
            <person name="Choi D."/>
        </authorList>
    </citation>
    <scope>NUCLEOTIDE SEQUENCE [LARGE SCALE GENOMIC DNA]</scope>
    <source>
        <strain evidence="6">cv. CM334</strain>
    </source>
</reference>
<evidence type="ECO:0000259" key="4">
    <source>
        <dbReference type="Pfam" id="PF22922"/>
    </source>
</evidence>
<dbReference type="Pfam" id="PF12357">
    <property type="entry name" value="PLD_C"/>
    <property type="match status" value="1"/>
</dbReference>
<feature type="domain" description="NLP1-9 GAF" evidence="4">
    <location>
        <begin position="147"/>
        <end position="177"/>
    </location>
</feature>
<evidence type="ECO:0000256" key="1">
    <source>
        <dbReference type="ARBA" id="ARBA00022679"/>
    </source>
</evidence>
<dbReference type="STRING" id="4072.A0A2G2Y5I8"/>
<dbReference type="InterPro" id="IPR055081">
    <property type="entry name" value="NLP1-9_GAF"/>
</dbReference>
<accession>A0A2G2Y5I8</accession>
<keyword evidence="2" id="KW-0472">Membrane</keyword>
<reference evidence="5 6" key="2">
    <citation type="journal article" date="2017" name="Genome Biol.">
        <title>New reference genome sequences of hot pepper reveal the massive evolution of plant disease-resistance genes by retroduplication.</title>
        <authorList>
            <person name="Kim S."/>
            <person name="Park J."/>
            <person name="Yeom S.I."/>
            <person name="Kim Y.M."/>
            <person name="Seo E."/>
            <person name="Kim K.T."/>
            <person name="Kim M.S."/>
            <person name="Lee J.M."/>
            <person name="Cheong K."/>
            <person name="Shin H.S."/>
            <person name="Kim S.B."/>
            <person name="Han K."/>
            <person name="Lee J."/>
            <person name="Park M."/>
            <person name="Lee H.A."/>
            <person name="Lee H.Y."/>
            <person name="Lee Y."/>
            <person name="Oh S."/>
            <person name="Lee J.H."/>
            <person name="Choi E."/>
            <person name="Choi E."/>
            <person name="Lee S.E."/>
            <person name="Jeon J."/>
            <person name="Kim H."/>
            <person name="Choi G."/>
            <person name="Song H."/>
            <person name="Lee J."/>
            <person name="Lee S.C."/>
            <person name="Kwon J.K."/>
            <person name="Lee H.Y."/>
            <person name="Koo N."/>
            <person name="Hong Y."/>
            <person name="Kim R.W."/>
            <person name="Kang W.H."/>
            <person name="Huh J.H."/>
            <person name="Kang B.C."/>
            <person name="Yang T.J."/>
            <person name="Lee Y.H."/>
            <person name="Bennetzen J.L."/>
            <person name="Choi D."/>
        </authorList>
    </citation>
    <scope>NUCLEOTIDE SEQUENCE [LARGE SCALE GENOMIC DNA]</scope>
    <source>
        <strain evidence="6">cv. CM334</strain>
    </source>
</reference>
<dbReference type="EMBL" id="AYRZ02000012">
    <property type="protein sequence ID" value="PHT65015.1"/>
    <property type="molecule type" value="Genomic_DNA"/>
</dbReference>
<keyword evidence="2" id="KW-1133">Transmembrane helix</keyword>
<keyword evidence="6" id="KW-1185">Reference proteome</keyword>
<dbReference type="SMR" id="A0A2G2Y5I8"/>
<dbReference type="Proteomes" id="UP000222542">
    <property type="component" value="Unassembled WGS sequence"/>
</dbReference>
<evidence type="ECO:0000313" key="6">
    <source>
        <dbReference type="Proteomes" id="UP000222542"/>
    </source>
</evidence>
<dbReference type="AlphaFoldDB" id="A0A2G2Y5I8"/>
<feature type="transmembrane region" description="Helical" evidence="2">
    <location>
        <begin position="97"/>
        <end position="116"/>
    </location>
</feature>
<feature type="domain" description="Phospholipase D C-terminal" evidence="3">
    <location>
        <begin position="1"/>
        <end position="44"/>
    </location>
</feature>
<gene>
    <name evidence="5" type="ORF">T459_29440</name>
</gene>
<dbReference type="Gramene" id="PHT65015">
    <property type="protein sequence ID" value="PHT65015"/>
    <property type="gene ID" value="T459_29440"/>
</dbReference>
<dbReference type="GO" id="GO:0006520">
    <property type="term" value="P:amino acid metabolic process"/>
    <property type="evidence" value="ECO:0007669"/>
    <property type="project" value="InterPro"/>
</dbReference>
<dbReference type="SUPFAM" id="SSF53671">
    <property type="entry name" value="Aspartate/ornithine carbamoyltransferase"/>
    <property type="match status" value="1"/>
</dbReference>
<dbReference type="Pfam" id="PF22922">
    <property type="entry name" value="GAF_NLP"/>
    <property type="match status" value="1"/>
</dbReference>
<evidence type="ECO:0000259" key="3">
    <source>
        <dbReference type="Pfam" id="PF12357"/>
    </source>
</evidence>
<sequence>MRRMRVFGEHNWQQYTTDEVTKMRGHLLKYPVEIDRMGKVKLLRAYIRTVRSVAHLLAKYQDVKIYFVSPNAVKMKITVDVDGDLRFAYFRQAKNSLYIRMALLNLLLLGWCQIVSKMHSVYHDFSCLFLDVDLSTSKVSTFQDAKVCGLSYQAALPEVLEILKSACETHELPLAQT</sequence>
<organism evidence="5 6">
    <name type="scientific">Capsicum annuum</name>
    <name type="common">Capsicum pepper</name>
    <dbReference type="NCBI Taxonomy" id="4072"/>
    <lineage>
        <taxon>Eukaryota</taxon>
        <taxon>Viridiplantae</taxon>
        <taxon>Streptophyta</taxon>
        <taxon>Embryophyta</taxon>
        <taxon>Tracheophyta</taxon>
        <taxon>Spermatophyta</taxon>
        <taxon>Magnoliopsida</taxon>
        <taxon>eudicotyledons</taxon>
        <taxon>Gunneridae</taxon>
        <taxon>Pentapetalae</taxon>
        <taxon>asterids</taxon>
        <taxon>lamiids</taxon>
        <taxon>Solanales</taxon>
        <taxon>Solanaceae</taxon>
        <taxon>Solanoideae</taxon>
        <taxon>Capsiceae</taxon>
        <taxon>Capsicum</taxon>
    </lineage>
</organism>
<keyword evidence="1" id="KW-0808">Transferase</keyword>
<dbReference type="GO" id="GO:0016743">
    <property type="term" value="F:carboxyl- or carbamoyltransferase activity"/>
    <property type="evidence" value="ECO:0007669"/>
    <property type="project" value="InterPro"/>
</dbReference>
<evidence type="ECO:0000256" key="2">
    <source>
        <dbReference type="SAM" id="Phobius"/>
    </source>
</evidence>